<dbReference type="SMART" id="SM01280">
    <property type="entry name" value="Mcm10"/>
    <property type="match status" value="1"/>
</dbReference>
<evidence type="ECO:0000259" key="10">
    <source>
        <dbReference type="SMART" id="SM01280"/>
    </source>
</evidence>
<accession>A0A8J6AZW7</accession>
<dbReference type="Pfam" id="PF22379">
    <property type="entry name" value="OB_MCM10"/>
    <property type="match status" value="1"/>
</dbReference>
<dbReference type="InterPro" id="IPR015408">
    <property type="entry name" value="Znf_Mcm10/DnaG"/>
</dbReference>
<dbReference type="AlphaFoldDB" id="A0A8J6AZW7"/>
<feature type="compositionally biased region" description="Polar residues" evidence="9">
    <location>
        <begin position="31"/>
        <end position="40"/>
    </location>
</feature>
<feature type="region of interest" description="Disordered" evidence="9">
    <location>
        <begin position="1"/>
        <end position="40"/>
    </location>
</feature>
<sequence length="507" mass="55557">MDDDFEFSDDEGLNPPRRLDKNDDSKESKASSRPRNHQATFCATNIRAQTTQPTRTMTHEERVHAPEESFSGLKIVSRTVIPSMFETDVKGMRFIPLSRLAAESFKVQGRLTPGDSFELPSTFVIGIVHNRMVRTSGTGRQFTVFTLTNFRYDVKAFAFGKAHDACSKFIQNGAIISFMHPSCRVETATEVSISSADPSCLLRLGLSANYGMCLAKKKNGSPCTQYVDLIHTDLCAYHDPKKGKGTRINRASTMTSETAMLINAKNKRAAPTKGPLSHLFFMDASGKKAQLPLSAASSRRKTIVSREEKIAQSRPKPTEPGIARAAQMLSTVKNGQTGSLDAAERRKMLIELRRAGLATQSTTPGSQLKRLGRSPGNTDKAAGTKLVVKKMTNLFSAEAREQEQLSAQEKLDALAHELIAKEKLAEATVVEVTVWRCDTCHKTTVKYPKTCSEEGHHLIKSKATKKFFRCSECGARRAIVGQAAPLAICGCGARGAWVRDNVAGVKV</sequence>
<evidence type="ECO:0000256" key="3">
    <source>
        <dbReference type="ARBA" id="ARBA00017770"/>
    </source>
</evidence>
<dbReference type="InterPro" id="IPR055065">
    <property type="entry name" value="OB_MCM10"/>
</dbReference>
<comment type="similarity">
    <text evidence="2">Belongs to the MCM10 family.</text>
</comment>
<comment type="subcellular location">
    <subcellularLocation>
        <location evidence="1">Nucleus</location>
    </subcellularLocation>
</comment>
<organism evidence="11 12">
    <name type="scientific">Carpediemonas membranifera</name>
    <dbReference type="NCBI Taxonomy" id="201153"/>
    <lineage>
        <taxon>Eukaryota</taxon>
        <taxon>Metamonada</taxon>
        <taxon>Carpediemonas-like organisms</taxon>
        <taxon>Carpediemonas</taxon>
    </lineage>
</organism>
<keyword evidence="12" id="KW-1185">Reference proteome</keyword>
<keyword evidence="7" id="KW-0862">Zinc</keyword>
<name>A0A8J6AZW7_9EUKA</name>
<gene>
    <name evidence="11" type="ORF">J8273_8611</name>
</gene>
<dbReference type="PANTHER" id="PTHR13454:SF11">
    <property type="entry name" value="PROTEIN MCM10 HOMOLOG"/>
    <property type="match status" value="1"/>
</dbReference>
<feature type="region of interest" description="Disordered" evidence="9">
    <location>
        <begin position="292"/>
        <end position="319"/>
    </location>
</feature>
<evidence type="ECO:0000313" key="12">
    <source>
        <dbReference type="Proteomes" id="UP000717585"/>
    </source>
</evidence>
<reference evidence="11" key="1">
    <citation type="submission" date="2021-05" db="EMBL/GenBank/DDBJ databases">
        <title>A free-living protist that lacks canonical eukaryotic 1 DNA replication and segregation systems.</title>
        <authorList>
            <person name="Salas-Leiva D.E."/>
            <person name="Tromer E.C."/>
            <person name="Curtis B.A."/>
            <person name="Jerlstrom-Hultqvist J."/>
            <person name="Kolisko M."/>
            <person name="Yi Z."/>
            <person name="Salas-Leiva J.S."/>
            <person name="Gallot-Lavallee L."/>
            <person name="Kops G.J.P.L."/>
            <person name="Archibald J.M."/>
            <person name="Simpson A.G.B."/>
            <person name="Roger A.J."/>
        </authorList>
    </citation>
    <scope>NUCLEOTIDE SEQUENCE</scope>
    <source>
        <strain evidence="11">BICM</strain>
    </source>
</reference>
<evidence type="ECO:0000256" key="2">
    <source>
        <dbReference type="ARBA" id="ARBA00009679"/>
    </source>
</evidence>
<evidence type="ECO:0000256" key="9">
    <source>
        <dbReference type="SAM" id="MobiDB-lite"/>
    </source>
</evidence>
<dbReference type="InterPro" id="IPR012340">
    <property type="entry name" value="NA-bd_OB-fold"/>
</dbReference>
<dbReference type="GO" id="GO:0043596">
    <property type="term" value="C:nuclear replication fork"/>
    <property type="evidence" value="ECO:0007669"/>
    <property type="project" value="TreeGrafter"/>
</dbReference>
<feature type="compositionally biased region" description="Basic and acidic residues" evidence="9">
    <location>
        <begin position="17"/>
        <end position="30"/>
    </location>
</feature>
<proteinExistence type="inferred from homology"/>
<evidence type="ECO:0000256" key="6">
    <source>
        <dbReference type="ARBA" id="ARBA00022771"/>
    </source>
</evidence>
<dbReference type="GO" id="GO:0008270">
    <property type="term" value="F:zinc ion binding"/>
    <property type="evidence" value="ECO:0007669"/>
    <property type="project" value="UniProtKB-KW"/>
</dbReference>
<evidence type="ECO:0000313" key="11">
    <source>
        <dbReference type="EMBL" id="KAG9389924.1"/>
    </source>
</evidence>
<dbReference type="GO" id="GO:0003697">
    <property type="term" value="F:single-stranded DNA binding"/>
    <property type="evidence" value="ECO:0007669"/>
    <property type="project" value="InterPro"/>
</dbReference>
<feature type="domain" description="Replication factor Mcm10 C-terminal" evidence="10">
    <location>
        <begin position="258"/>
        <end position="505"/>
    </location>
</feature>
<dbReference type="GO" id="GO:0003688">
    <property type="term" value="F:DNA replication origin binding"/>
    <property type="evidence" value="ECO:0007669"/>
    <property type="project" value="TreeGrafter"/>
</dbReference>
<keyword evidence="8" id="KW-0539">Nucleus</keyword>
<evidence type="ECO:0000256" key="7">
    <source>
        <dbReference type="ARBA" id="ARBA00022833"/>
    </source>
</evidence>
<dbReference type="Proteomes" id="UP000717585">
    <property type="component" value="Unassembled WGS sequence"/>
</dbReference>
<dbReference type="InterPro" id="IPR015411">
    <property type="entry name" value="Rep_factor_Mcm10_C"/>
</dbReference>
<dbReference type="Gene3D" id="2.40.50.140">
    <property type="entry name" value="Nucleic acid-binding proteins"/>
    <property type="match status" value="1"/>
</dbReference>
<dbReference type="Pfam" id="PF24863">
    <property type="entry name" value="zf-CCCH_Mcm10"/>
    <property type="match status" value="1"/>
</dbReference>
<feature type="compositionally biased region" description="Acidic residues" evidence="9">
    <location>
        <begin position="1"/>
        <end position="12"/>
    </location>
</feature>
<keyword evidence="5" id="KW-0479">Metal-binding</keyword>
<evidence type="ECO:0000256" key="8">
    <source>
        <dbReference type="ARBA" id="ARBA00023242"/>
    </source>
</evidence>
<dbReference type="InterPro" id="IPR040184">
    <property type="entry name" value="Mcm10"/>
</dbReference>
<feature type="region of interest" description="Disordered" evidence="9">
    <location>
        <begin position="358"/>
        <end position="380"/>
    </location>
</feature>
<dbReference type="GO" id="GO:0006270">
    <property type="term" value="P:DNA replication initiation"/>
    <property type="evidence" value="ECO:0007669"/>
    <property type="project" value="InterPro"/>
</dbReference>
<evidence type="ECO:0000256" key="5">
    <source>
        <dbReference type="ARBA" id="ARBA00022723"/>
    </source>
</evidence>
<protein>
    <recommendedName>
        <fullName evidence="3">Protein MCM10 homolog</fullName>
    </recommendedName>
</protein>
<evidence type="ECO:0000256" key="1">
    <source>
        <dbReference type="ARBA" id="ARBA00004123"/>
    </source>
</evidence>
<dbReference type="EMBL" id="JAHDYR010000067">
    <property type="protein sequence ID" value="KAG9389924.1"/>
    <property type="molecule type" value="Genomic_DNA"/>
</dbReference>
<comment type="caution">
    <text evidence="11">The sequence shown here is derived from an EMBL/GenBank/DDBJ whole genome shotgun (WGS) entry which is preliminary data.</text>
</comment>
<dbReference type="OrthoDB" id="273123at2759"/>
<keyword evidence="6" id="KW-0863">Zinc-finger</keyword>
<evidence type="ECO:0000256" key="4">
    <source>
        <dbReference type="ARBA" id="ARBA00022705"/>
    </source>
</evidence>
<keyword evidence="4" id="KW-0235">DNA replication</keyword>
<dbReference type="Pfam" id="PF09329">
    <property type="entry name" value="zf-primase"/>
    <property type="match status" value="1"/>
</dbReference>
<dbReference type="PANTHER" id="PTHR13454">
    <property type="entry name" value="PROTEIN MCM10 HOMOLOG"/>
    <property type="match status" value="1"/>
</dbReference>